<dbReference type="eggNOG" id="COG0457">
    <property type="taxonomic scope" value="Bacteria"/>
</dbReference>
<sequence length="904" mass="99422">MNPQTRKLLIQRLIEPIGMIGPEFERFGELFLDHLLSTPLEHSGLNVLGFPVSRVLDSSAADGAIVAEYSAENDYFTKGMPKAQKDIAHALSHRPNVRLVLLIAAQPSHPQIVEKFLQVAMAGPGMKERSLRIWGAERIAEQLVDKITFNDSAVEALSAYLPVLTEIWEEAARDRLFPAPDPRHRRRPTVSAQIHCRLTTETCVILGGIAGSGKSDTVAAYGADHRMDYDLLIWFDGDEISRVDDLRAAPLMRGREKRNIASLMRTRRCLLVIDDPKNPLEASALAALCGPGTHVLVTTRELRPDVYAMPSMSAAEARAILDADVPASCPQNVFDTIWATVGGHPLSLALMNGAVRDGAPWCDIQEDCSAVGQLADPKQRLADRLLLRRRDLLQAPLAVFEWAGQPECDEGFLRFAVKPAGIRNLRTHALTAADRDAVVRLHDVVFSSLSSLDWWTPVERNQLNDKLEAYLVAASEANDLSLRAAAGSLRKRLEALIAAGDGRPAFLLALLMAWTPEEIDPIPLGDPAAKASAFAAAKLPIAHVEFRLLIETVEQLFLRVKIEGEAATTAFLDNILPMFDSLAQLPSLSPRQTAEIHHHRGKVYRRLHRDADAQREFETVIAGPSPLDATRLQLIRLYKSANKCAAAAELGKEVLTAAEDTGDVAPSVLLAVIQDLPWRDASVRAELLLSKQDFIEQTIVSYANAGYDQAYKTLAAVARWWSQEAPEVLERVLKAIPALSAERVDDDESRFAFGDILLEASRASGAGVAENQKLALSFFEAEVQPHDFHIQRHAELLLDMGRHAEAEVLLGAHQHFASSCWIQRLMARARLAQDDAPTALTWINRALADDRCSSRHDEFLELRYEIRRALGEASALEDLSAAVNLSAAGPRRSRLEAMLAAATA</sequence>
<gene>
    <name evidence="1" type="ordered locus">Bind_2314</name>
</gene>
<evidence type="ECO:0000313" key="2">
    <source>
        <dbReference type="Proteomes" id="UP000001695"/>
    </source>
</evidence>
<dbReference type="SUPFAM" id="SSF52540">
    <property type="entry name" value="P-loop containing nucleoside triphosphate hydrolases"/>
    <property type="match status" value="1"/>
</dbReference>
<dbReference type="HOGENOM" id="CLU_321018_0_0_5"/>
<name>B2IHE2_BEII9</name>
<dbReference type="InterPro" id="IPR011990">
    <property type="entry name" value="TPR-like_helical_dom_sf"/>
</dbReference>
<evidence type="ECO:0008006" key="3">
    <source>
        <dbReference type="Google" id="ProtNLM"/>
    </source>
</evidence>
<dbReference type="Gene3D" id="3.40.50.300">
    <property type="entry name" value="P-loop containing nucleotide triphosphate hydrolases"/>
    <property type="match status" value="1"/>
</dbReference>
<protein>
    <recommendedName>
        <fullName evidence="3">NB-ARC domain-containing protein</fullName>
    </recommendedName>
</protein>
<evidence type="ECO:0000313" key="1">
    <source>
        <dbReference type="EMBL" id="ACB95927.1"/>
    </source>
</evidence>
<keyword evidence="2" id="KW-1185">Reference proteome</keyword>
<dbReference type="Proteomes" id="UP000001695">
    <property type="component" value="Chromosome"/>
</dbReference>
<proteinExistence type="predicted"/>
<dbReference type="STRING" id="395963.Bind_2314"/>
<accession>B2IHE2</accession>
<dbReference type="KEGG" id="bid:Bind_2314"/>
<organism evidence="1 2">
    <name type="scientific">Beijerinckia indica subsp. indica (strain ATCC 9039 / DSM 1715 / NCIMB 8712)</name>
    <dbReference type="NCBI Taxonomy" id="395963"/>
    <lineage>
        <taxon>Bacteria</taxon>
        <taxon>Pseudomonadati</taxon>
        <taxon>Pseudomonadota</taxon>
        <taxon>Alphaproteobacteria</taxon>
        <taxon>Hyphomicrobiales</taxon>
        <taxon>Beijerinckiaceae</taxon>
        <taxon>Beijerinckia</taxon>
    </lineage>
</organism>
<dbReference type="Gene3D" id="1.25.40.10">
    <property type="entry name" value="Tetratricopeptide repeat domain"/>
    <property type="match status" value="1"/>
</dbReference>
<reference evidence="2" key="1">
    <citation type="submission" date="2008-03" db="EMBL/GenBank/DDBJ databases">
        <title>Complete sequence of chromosome of Beijerinckia indica subsp. indica ATCC 9039.</title>
        <authorList>
            <consortium name="US DOE Joint Genome Institute"/>
            <person name="Copeland A."/>
            <person name="Lucas S."/>
            <person name="Lapidus A."/>
            <person name="Glavina del Rio T."/>
            <person name="Dalin E."/>
            <person name="Tice H."/>
            <person name="Bruce D."/>
            <person name="Goodwin L."/>
            <person name="Pitluck S."/>
            <person name="LaButti K."/>
            <person name="Schmutz J."/>
            <person name="Larimer F."/>
            <person name="Land M."/>
            <person name="Hauser L."/>
            <person name="Kyrpides N."/>
            <person name="Mikhailova N."/>
            <person name="Dunfield P.F."/>
            <person name="Dedysh S.N."/>
            <person name="Liesack W."/>
            <person name="Saw J.H."/>
            <person name="Alam M."/>
            <person name="Chen Y."/>
            <person name="Murrell J.C."/>
            <person name="Richardson P."/>
        </authorList>
    </citation>
    <scope>NUCLEOTIDE SEQUENCE [LARGE SCALE GENOMIC DNA]</scope>
    <source>
        <strain evidence="2">ATCC 9039 / DSM 1715 / NCIMB 8712</strain>
    </source>
</reference>
<reference evidence="1 2" key="2">
    <citation type="journal article" date="2010" name="J. Bacteriol.">
        <title>Complete genome sequence of Beijerinckia indica subsp. indica.</title>
        <authorList>
            <person name="Tamas I."/>
            <person name="Dedysh S.N."/>
            <person name="Liesack W."/>
            <person name="Stott M.B."/>
            <person name="Alam M."/>
            <person name="Murrell J.C."/>
            <person name="Dunfield P.F."/>
        </authorList>
    </citation>
    <scope>NUCLEOTIDE SEQUENCE [LARGE SCALE GENOMIC DNA]</scope>
    <source>
        <strain evidence="2">ATCC 9039 / DSM 1715 / NCIMB 8712</strain>
    </source>
</reference>
<dbReference type="AlphaFoldDB" id="B2IHE2"/>
<dbReference type="EMBL" id="CP001016">
    <property type="protein sequence ID" value="ACB95927.1"/>
    <property type="molecule type" value="Genomic_DNA"/>
</dbReference>
<dbReference type="InterPro" id="IPR027417">
    <property type="entry name" value="P-loop_NTPase"/>
</dbReference>